<keyword evidence="2" id="KW-1185">Reference proteome</keyword>
<proteinExistence type="predicted"/>
<dbReference type="RefSeq" id="WP_117351881.1">
    <property type="nucleotide sequence ID" value="NZ_CP020083.1"/>
</dbReference>
<dbReference type="GeneID" id="303485139"/>
<dbReference type="EMBL" id="CP020083">
    <property type="protein sequence ID" value="ASR51086.1"/>
    <property type="molecule type" value="Genomic_DNA"/>
</dbReference>
<dbReference type="SUPFAM" id="SSF53474">
    <property type="entry name" value="alpha/beta-Hydrolases"/>
    <property type="match status" value="1"/>
</dbReference>
<accession>A0ABM6M5C2</accession>
<organism evidence="1 2">
    <name type="scientific">Blastomonas fulva</name>
    <dbReference type="NCBI Taxonomy" id="1550728"/>
    <lineage>
        <taxon>Bacteria</taxon>
        <taxon>Pseudomonadati</taxon>
        <taxon>Pseudomonadota</taxon>
        <taxon>Alphaproteobacteria</taxon>
        <taxon>Sphingomonadales</taxon>
        <taxon>Sphingomonadaceae</taxon>
        <taxon>Blastomonas</taxon>
    </lineage>
</organism>
<evidence type="ECO:0000313" key="1">
    <source>
        <dbReference type="EMBL" id="ASR51086.1"/>
    </source>
</evidence>
<protein>
    <submittedName>
        <fullName evidence="1">Esterase</fullName>
    </submittedName>
</protein>
<gene>
    <name evidence="1" type="ORF">B5J99_06055</name>
</gene>
<dbReference type="InterPro" id="IPR029058">
    <property type="entry name" value="AB_hydrolase_fold"/>
</dbReference>
<dbReference type="Proteomes" id="UP000258016">
    <property type="component" value="Chromosome"/>
</dbReference>
<sequence length="218" mass="24052">MTGFRTHSLSDPTILTVPGLDNSGPDHWQSHWERQSLNCRRVDMGNWRTPNRNAWVNRLNIAIRQTQGPIVLVAHSLGCHAVAWWAALERPTASGPVIGALLVAPPEVDNAPRDPRLCSFAPSARGVLPFPSLLVSSRDDPYITPDRAYRLASFWGADHIDAGRLGHINAEARLGDWTFGKTLLARLLDSAQFERSVMQQALPPAQRSAGGWRADLTQ</sequence>
<dbReference type="Pfam" id="PF06821">
    <property type="entry name" value="Ser_hydrolase"/>
    <property type="match status" value="1"/>
</dbReference>
<name>A0ABM6M5C2_9SPHN</name>
<dbReference type="InterPro" id="IPR010662">
    <property type="entry name" value="RBBP9/YdeN"/>
</dbReference>
<evidence type="ECO:0000313" key="2">
    <source>
        <dbReference type="Proteomes" id="UP000258016"/>
    </source>
</evidence>
<reference evidence="1 2" key="1">
    <citation type="submission" date="2017-03" db="EMBL/GenBank/DDBJ databases">
        <title>Complete genome sequence of Blastomonas fulva degrading microcsystin LR.</title>
        <authorList>
            <person name="Lee H.-g."/>
            <person name="Jin L."/>
            <person name="oh H.-M."/>
        </authorList>
    </citation>
    <scope>NUCLEOTIDE SEQUENCE [LARGE SCALE GENOMIC DNA]</scope>
    <source>
        <strain evidence="1 2">T2</strain>
    </source>
</reference>
<dbReference type="Gene3D" id="3.40.50.1820">
    <property type="entry name" value="alpha/beta hydrolase"/>
    <property type="match status" value="1"/>
</dbReference>